<dbReference type="STRING" id="504798.SAMN05421871_101327"/>
<dbReference type="Proteomes" id="UP000199651">
    <property type="component" value="Unassembled WGS sequence"/>
</dbReference>
<sequence>MVTVGEIRALALSLPRTEEALVHDRVKFRVRGLVYLAFSRDETELGFAYPKAERAALIEAEPDVYFMPIPSDERFNWVRAHLSKLTHERMRELVIEAWCMVVPKGVAAAYLAREG</sequence>
<keyword evidence="2" id="KW-1185">Reference proteome</keyword>
<dbReference type="SUPFAM" id="SSF142906">
    <property type="entry name" value="YjbR-like"/>
    <property type="match status" value="1"/>
</dbReference>
<dbReference type="InterPro" id="IPR058532">
    <property type="entry name" value="YjbR/MT2646/Rv2570-like"/>
</dbReference>
<accession>A0A1H0UJQ9</accession>
<protein>
    <recommendedName>
        <fullName evidence="3">YjbR protein</fullName>
    </recommendedName>
</protein>
<reference evidence="2" key="1">
    <citation type="submission" date="2016-10" db="EMBL/GenBank/DDBJ databases">
        <authorList>
            <person name="Varghese N."/>
            <person name="Submissions S."/>
        </authorList>
    </citation>
    <scope>NUCLEOTIDE SEQUENCE [LARGE SCALE GENOMIC DNA]</scope>
    <source>
        <strain evidence="2">IBRC-M 10655</strain>
    </source>
</reference>
<dbReference type="Gene3D" id="3.90.1150.30">
    <property type="match status" value="1"/>
</dbReference>
<evidence type="ECO:0000313" key="1">
    <source>
        <dbReference type="EMBL" id="SDP66532.1"/>
    </source>
</evidence>
<dbReference type="OrthoDB" id="6167040at2"/>
<dbReference type="RefSeq" id="WP_091381940.1">
    <property type="nucleotide sequence ID" value="NZ_FNDV01000001.1"/>
</dbReference>
<dbReference type="Pfam" id="PF04237">
    <property type="entry name" value="YjbR"/>
    <property type="match status" value="1"/>
</dbReference>
<dbReference type="InterPro" id="IPR038056">
    <property type="entry name" value="YjbR-like_sf"/>
</dbReference>
<name>A0A1H0UJQ9_9PSEU</name>
<gene>
    <name evidence="1" type="ORF">SAMN05192558_111254</name>
</gene>
<proteinExistence type="predicted"/>
<evidence type="ECO:0008006" key="3">
    <source>
        <dbReference type="Google" id="ProtNLM"/>
    </source>
</evidence>
<organism evidence="1 2">
    <name type="scientific">Actinokineospora alba</name>
    <dbReference type="NCBI Taxonomy" id="504798"/>
    <lineage>
        <taxon>Bacteria</taxon>
        <taxon>Bacillati</taxon>
        <taxon>Actinomycetota</taxon>
        <taxon>Actinomycetes</taxon>
        <taxon>Pseudonocardiales</taxon>
        <taxon>Pseudonocardiaceae</taxon>
        <taxon>Actinokineospora</taxon>
    </lineage>
</organism>
<dbReference type="EMBL" id="FNJB01000011">
    <property type="protein sequence ID" value="SDP66532.1"/>
    <property type="molecule type" value="Genomic_DNA"/>
</dbReference>
<dbReference type="AlphaFoldDB" id="A0A1H0UJQ9"/>
<evidence type="ECO:0000313" key="2">
    <source>
        <dbReference type="Proteomes" id="UP000199651"/>
    </source>
</evidence>